<evidence type="ECO:0000313" key="5">
    <source>
        <dbReference type="Proteomes" id="UP000275137"/>
    </source>
</evidence>
<dbReference type="PROSITE" id="PS00330">
    <property type="entry name" value="HEMOLYSIN_CALCIUM"/>
    <property type="match status" value="2"/>
</dbReference>
<proteinExistence type="predicted"/>
<comment type="caution">
    <text evidence="4">The sequence shown here is derived from an EMBL/GenBank/DDBJ whole genome shotgun (WGS) entry which is preliminary data.</text>
</comment>
<protein>
    <recommendedName>
        <fullName evidence="6">Calcium-binding protein</fullName>
    </recommendedName>
</protein>
<evidence type="ECO:0000256" key="3">
    <source>
        <dbReference type="SAM" id="MobiDB-lite"/>
    </source>
</evidence>
<dbReference type="PANTHER" id="PTHR38340">
    <property type="entry name" value="S-LAYER PROTEIN"/>
    <property type="match status" value="1"/>
</dbReference>
<accession>A0A3N0URV3</accession>
<dbReference type="SUPFAM" id="SSF51120">
    <property type="entry name" value="beta-Roll"/>
    <property type="match status" value="1"/>
</dbReference>
<dbReference type="InterPro" id="IPR050557">
    <property type="entry name" value="RTX_toxin/Mannuronan_C5-epim"/>
</dbReference>
<reference evidence="4 5" key="1">
    <citation type="submission" date="2018-10" db="EMBL/GenBank/DDBJ databases">
        <authorList>
            <person name="Chen W.-M."/>
        </authorList>
    </citation>
    <scope>NUCLEOTIDE SEQUENCE [LARGE SCALE GENOMIC DNA]</scope>
    <source>
        <strain evidence="4 5">H-5</strain>
    </source>
</reference>
<dbReference type="Gene3D" id="2.150.10.10">
    <property type="entry name" value="Serralysin-like metalloprotease, C-terminal"/>
    <property type="match status" value="2"/>
</dbReference>
<dbReference type="InterPro" id="IPR018511">
    <property type="entry name" value="Hemolysin-typ_Ca-bd_CS"/>
</dbReference>
<name>A0A3N0URV3_9PROT</name>
<dbReference type="EMBL" id="RJVP01000021">
    <property type="protein sequence ID" value="ROH83213.1"/>
    <property type="molecule type" value="Genomic_DNA"/>
</dbReference>
<evidence type="ECO:0008006" key="6">
    <source>
        <dbReference type="Google" id="ProtNLM"/>
    </source>
</evidence>
<feature type="non-terminal residue" evidence="4">
    <location>
        <position position="1"/>
    </location>
</feature>
<dbReference type="AlphaFoldDB" id="A0A3N0URV3"/>
<dbReference type="Pfam" id="PF00353">
    <property type="entry name" value="HemolysinCabind"/>
    <property type="match status" value="3"/>
</dbReference>
<keyword evidence="2" id="KW-0964">Secreted</keyword>
<gene>
    <name evidence="4" type="ORF">ED236_12320</name>
</gene>
<dbReference type="PRINTS" id="PR00313">
    <property type="entry name" value="CABNDNGRPT"/>
</dbReference>
<evidence type="ECO:0000313" key="4">
    <source>
        <dbReference type="EMBL" id="ROH83213.1"/>
    </source>
</evidence>
<feature type="compositionally biased region" description="Low complexity" evidence="3">
    <location>
        <begin position="26"/>
        <end position="48"/>
    </location>
</feature>
<sequence>DSIDGGAGDDQLLGYGGNDTLLGGLGNDSLQGGDGTDSLSGGDGMDTLQGDNGNDTLLGGAGADSLEGGQGDDVLTGGAGGDLLDGGSGTNRFVIGTGDSAYVAGSTPGNDVDLIRSFGQSATNTINFGGIEGTATNYTETTMAVADYTAAAAAANSAFGTTGVLYHFVSDGNNGYLFYNRSGDTTLGMGDDVVVVQGVDAGNFGFANVAGTPANVTPMFRAGSLAASFSDATSEGTVSFIVNDPDVGQTLRLAISYSDTVTVTPLTPMSNSDSQFMLAATEQAFVSTYNVIASDGVVGSALIAQLVRGTEDANSLGSTSLSATIPQILYGFDGADTLTTGGG</sequence>
<feature type="non-terminal residue" evidence="4">
    <location>
        <position position="343"/>
    </location>
</feature>
<dbReference type="Proteomes" id="UP000275137">
    <property type="component" value="Unassembled WGS sequence"/>
</dbReference>
<comment type="subcellular location">
    <subcellularLocation>
        <location evidence="1">Secreted</location>
    </subcellularLocation>
</comment>
<dbReference type="GO" id="GO:0005576">
    <property type="term" value="C:extracellular region"/>
    <property type="evidence" value="ECO:0007669"/>
    <property type="project" value="UniProtKB-SubCell"/>
</dbReference>
<dbReference type="InterPro" id="IPR011049">
    <property type="entry name" value="Serralysin-like_metalloprot_C"/>
</dbReference>
<evidence type="ECO:0000256" key="2">
    <source>
        <dbReference type="ARBA" id="ARBA00022525"/>
    </source>
</evidence>
<dbReference type="PANTHER" id="PTHR38340:SF1">
    <property type="entry name" value="S-LAYER PROTEIN"/>
    <property type="match status" value="1"/>
</dbReference>
<dbReference type="InterPro" id="IPR001343">
    <property type="entry name" value="Hemolysn_Ca-bd"/>
</dbReference>
<feature type="region of interest" description="Disordered" evidence="3">
    <location>
        <begin position="26"/>
        <end position="80"/>
    </location>
</feature>
<dbReference type="GO" id="GO:0005509">
    <property type="term" value="F:calcium ion binding"/>
    <property type="evidence" value="ECO:0007669"/>
    <property type="project" value="InterPro"/>
</dbReference>
<organism evidence="4 5">
    <name type="scientific">Pseudomethylobacillus aquaticus</name>
    <dbReference type="NCBI Taxonomy" id="2676064"/>
    <lineage>
        <taxon>Bacteria</taxon>
        <taxon>Pseudomonadati</taxon>
        <taxon>Pseudomonadota</taxon>
        <taxon>Betaproteobacteria</taxon>
        <taxon>Nitrosomonadales</taxon>
        <taxon>Methylophilaceae</taxon>
        <taxon>Pseudomethylobacillus</taxon>
    </lineage>
</organism>
<keyword evidence="5" id="KW-1185">Reference proteome</keyword>
<evidence type="ECO:0000256" key="1">
    <source>
        <dbReference type="ARBA" id="ARBA00004613"/>
    </source>
</evidence>
<dbReference type="RefSeq" id="WP_420820429.1">
    <property type="nucleotide sequence ID" value="NZ_RJVP01000021.1"/>
</dbReference>